<sequence>MLSKLRQTQRCVKRNLAFTANDPAYEAGVVLRMAKLSKIHEGKTPPRIHFIVEWAEKRSLSQADIVREIGADKSVVSRWFSGSLPSEKYLEPLAALFSTEVTGLFRHPDDDWMVRFLQERSLDELTRIKQTLEAAFPRNEKDKKAS</sequence>
<dbReference type="RefSeq" id="WP_281736763.1">
    <property type="nucleotide sequence ID" value="NZ_JAKETQ010000002.1"/>
</dbReference>
<dbReference type="SMART" id="SM00530">
    <property type="entry name" value="HTH_XRE"/>
    <property type="match status" value="1"/>
</dbReference>
<dbReference type="PROSITE" id="PS50943">
    <property type="entry name" value="HTH_CROC1"/>
    <property type="match status" value="1"/>
</dbReference>
<comment type="caution">
    <text evidence="2">The sequence shown here is derived from an EMBL/GenBank/DDBJ whole genome shotgun (WGS) entry which is preliminary data.</text>
</comment>
<proteinExistence type="predicted"/>
<evidence type="ECO:0000313" key="3">
    <source>
        <dbReference type="Proteomes" id="UP001156140"/>
    </source>
</evidence>
<keyword evidence="3" id="KW-1185">Reference proteome</keyword>
<feature type="domain" description="HTH cro/C1-type" evidence="1">
    <location>
        <begin position="51"/>
        <end position="104"/>
    </location>
</feature>
<dbReference type="InterPro" id="IPR010982">
    <property type="entry name" value="Lambda_DNA-bd_dom_sf"/>
</dbReference>
<dbReference type="Proteomes" id="UP001156140">
    <property type="component" value="Unassembled WGS sequence"/>
</dbReference>
<dbReference type="SUPFAM" id="SSF47413">
    <property type="entry name" value="lambda repressor-like DNA-binding domains"/>
    <property type="match status" value="1"/>
</dbReference>
<evidence type="ECO:0000313" key="2">
    <source>
        <dbReference type="EMBL" id="MCI0128675.1"/>
    </source>
</evidence>
<name>A0AA41QQ78_9HYPH</name>
<dbReference type="EMBL" id="JALAZD010000002">
    <property type="protein sequence ID" value="MCI0128675.1"/>
    <property type="molecule type" value="Genomic_DNA"/>
</dbReference>
<evidence type="ECO:0000259" key="1">
    <source>
        <dbReference type="PROSITE" id="PS50943"/>
    </source>
</evidence>
<dbReference type="CDD" id="cd00093">
    <property type="entry name" value="HTH_XRE"/>
    <property type="match status" value="1"/>
</dbReference>
<protein>
    <submittedName>
        <fullName evidence="2">Helix-turn-helix transcriptional regulator</fullName>
    </submittedName>
</protein>
<organism evidence="2 3">
    <name type="scientific">Paradevosia shaoguanensis</name>
    <dbReference type="NCBI Taxonomy" id="1335043"/>
    <lineage>
        <taxon>Bacteria</taxon>
        <taxon>Pseudomonadati</taxon>
        <taxon>Pseudomonadota</taxon>
        <taxon>Alphaproteobacteria</taxon>
        <taxon>Hyphomicrobiales</taxon>
        <taxon>Devosiaceae</taxon>
        <taxon>Paradevosia</taxon>
    </lineage>
</organism>
<dbReference type="AlphaFoldDB" id="A0AA41QQ78"/>
<dbReference type="InterPro" id="IPR001387">
    <property type="entry name" value="Cro/C1-type_HTH"/>
</dbReference>
<dbReference type="GO" id="GO:0003677">
    <property type="term" value="F:DNA binding"/>
    <property type="evidence" value="ECO:0007669"/>
    <property type="project" value="InterPro"/>
</dbReference>
<dbReference type="Gene3D" id="1.10.260.40">
    <property type="entry name" value="lambda repressor-like DNA-binding domains"/>
    <property type="match status" value="1"/>
</dbReference>
<gene>
    <name evidence="2" type="ORF">ML536_17730</name>
</gene>
<reference evidence="2" key="1">
    <citation type="submission" date="2022-03" db="EMBL/GenBank/DDBJ databases">
        <title>The complete genome sequence of a Methyloterrigena soli.</title>
        <authorList>
            <person name="Zi Z."/>
        </authorList>
    </citation>
    <scope>NUCLEOTIDE SEQUENCE</scope>
    <source>
        <strain evidence="2">M48</strain>
    </source>
</reference>
<accession>A0AA41QQ78</accession>